<organism evidence="1">
    <name type="scientific">marine sediment metagenome</name>
    <dbReference type="NCBI Taxonomy" id="412755"/>
    <lineage>
        <taxon>unclassified sequences</taxon>
        <taxon>metagenomes</taxon>
        <taxon>ecological metagenomes</taxon>
    </lineage>
</organism>
<protein>
    <submittedName>
        <fullName evidence="1">Uncharacterized protein</fullName>
    </submittedName>
</protein>
<sequence length="132" mass="15245">MQVGYKPKRSRIVRIPRNHPYYETSNKGNISETRLAYATYQGYNLTSEDFIVCKDGDPYNTEISNLIKTTRENGNMITRKARFLRIISKLLWEIDIIDGRLTSAGINPNTLEADSDRSHLVDAHRRIVDTTR</sequence>
<proteinExistence type="predicted"/>
<accession>A0A0F9SUK2</accession>
<dbReference type="AlphaFoldDB" id="A0A0F9SUK2"/>
<comment type="caution">
    <text evidence="1">The sequence shown here is derived from an EMBL/GenBank/DDBJ whole genome shotgun (WGS) entry which is preliminary data.</text>
</comment>
<gene>
    <name evidence="1" type="ORF">LCGC14_0408970</name>
</gene>
<dbReference type="EMBL" id="LAZR01000358">
    <property type="protein sequence ID" value="KKN72655.1"/>
    <property type="molecule type" value="Genomic_DNA"/>
</dbReference>
<reference evidence="1" key="1">
    <citation type="journal article" date="2015" name="Nature">
        <title>Complex archaea that bridge the gap between prokaryotes and eukaryotes.</title>
        <authorList>
            <person name="Spang A."/>
            <person name="Saw J.H."/>
            <person name="Jorgensen S.L."/>
            <person name="Zaremba-Niedzwiedzka K."/>
            <person name="Martijn J."/>
            <person name="Lind A.E."/>
            <person name="van Eijk R."/>
            <person name="Schleper C."/>
            <person name="Guy L."/>
            <person name="Ettema T.J."/>
        </authorList>
    </citation>
    <scope>NUCLEOTIDE SEQUENCE</scope>
</reference>
<evidence type="ECO:0000313" key="1">
    <source>
        <dbReference type="EMBL" id="KKN72655.1"/>
    </source>
</evidence>
<name>A0A0F9SUK2_9ZZZZ</name>